<keyword evidence="1" id="KW-0677">Repeat</keyword>
<keyword evidence="4" id="KW-1185">Reference proteome</keyword>
<feature type="domain" description="MucBP" evidence="2">
    <location>
        <begin position="56"/>
        <end position="115"/>
    </location>
</feature>
<comment type="caution">
    <text evidence="3">The sequence shown here is derived from an EMBL/GenBank/DDBJ whole genome shotgun (WGS) entry which is preliminary data.</text>
</comment>
<evidence type="ECO:0000313" key="3">
    <source>
        <dbReference type="EMBL" id="GAA6113840.1"/>
    </source>
</evidence>
<name>A0ABP9ZGB2_9LACO</name>
<dbReference type="RefSeq" id="WP_353317329.1">
    <property type="nucleotide sequence ID" value="NZ_BAABVV010000019.1"/>
</dbReference>
<dbReference type="Pfam" id="PF06458">
    <property type="entry name" value="MucBP"/>
    <property type="match status" value="2"/>
</dbReference>
<proteinExistence type="predicted"/>
<evidence type="ECO:0000313" key="4">
    <source>
        <dbReference type="Proteomes" id="UP001438112"/>
    </source>
</evidence>
<feature type="domain" description="MucBP" evidence="2">
    <location>
        <begin position="139"/>
        <end position="185"/>
    </location>
</feature>
<dbReference type="Proteomes" id="UP001438112">
    <property type="component" value="Unassembled WGS sequence"/>
</dbReference>
<dbReference type="Gene3D" id="3.10.20.320">
    <property type="entry name" value="Putative peptidoglycan bound protein (lpxtg motif)"/>
    <property type="match status" value="1"/>
</dbReference>
<dbReference type="InterPro" id="IPR009459">
    <property type="entry name" value="MucBP_dom"/>
</dbReference>
<organism evidence="3 4">
    <name type="scientific">Apilactobacillus apinorum</name>
    <dbReference type="NCBI Taxonomy" id="1218495"/>
    <lineage>
        <taxon>Bacteria</taxon>
        <taxon>Bacillati</taxon>
        <taxon>Bacillota</taxon>
        <taxon>Bacilli</taxon>
        <taxon>Lactobacillales</taxon>
        <taxon>Lactobacillaceae</taxon>
        <taxon>Apilactobacillus</taxon>
    </lineage>
</organism>
<gene>
    <name evidence="3" type="ORF">AP20H10_02030</name>
</gene>
<protein>
    <recommendedName>
        <fullName evidence="2">MucBP domain-containing protein</fullName>
    </recommendedName>
</protein>
<accession>A0ABP9ZGB2</accession>
<reference evidence="3 4" key="1">
    <citation type="submission" date="2024-03" db="EMBL/GenBank/DDBJ databases">
        <title>Inconsistent identification of Apilactobacillus kunkeei-related strains obtained by well-developed overall genome related indices.</title>
        <authorList>
            <person name="Maeno S."/>
            <person name="Endo A."/>
        </authorList>
    </citation>
    <scope>NUCLEOTIDE SEQUENCE [LARGE SCALE GENOMIC DNA]</scope>
    <source>
        <strain evidence="3 4">20H-10</strain>
    </source>
</reference>
<evidence type="ECO:0000259" key="2">
    <source>
        <dbReference type="Pfam" id="PF06458"/>
    </source>
</evidence>
<sequence length="336" mass="39368">MFNFIKDMFKLFNKPNQKEKDIDQFDVDNFQSEDLFYEDNPTIDNEIHADSPEAKMTVYYVDVNGHPLADFSVLHGHVGDDVNLIIPDFKNYVLFKIDGISTFMQTTDNHVVIHYHKLNGKPLNIFFINYDTYAMIRLPQIAVDSYDEAFNINFPKLDGFNLVTYSGNQTGHFTDSIQHLVLYYRRSDWKNVIRSNFYVKLREYTPAYTDTTGNQLPVIIPKGSIWKVFYQVTTDKGVWLNIGPNQWIVDRNFNQMKYPFAKKLTNTDSWVINKLNQSATFESNVSVPVYNYPGGNCLYFRHKGDTVHLTQSIQVAPNKHWFEINNLHYIEEKYIK</sequence>
<evidence type="ECO:0000256" key="1">
    <source>
        <dbReference type="ARBA" id="ARBA00022737"/>
    </source>
</evidence>
<dbReference type="EMBL" id="BAABVV010000019">
    <property type="protein sequence ID" value="GAA6113840.1"/>
    <property type="molecule type" value="Genomic_DNA"/>
</dbReference>